<organism evidence="9 10">
    <name type="scientific">Aedes albopictus</name>
    <name type="common">Asian tiger mosquito</name>
    <name type="synonym">Stegomyia albopicta</name>
    <dbReference type="NCBI Taxonomy" id="7160"/>
    <lineage>
        <taxon>Eukaryota</taxon>
        <taxon>Metazoa</taxon>
        <taxon>Ecdysozoa</taxon>
        <taxon>Arthropoda</taxon>
        <taxon>Hexapoda</taxon>
        <taxon>Insecta</taxon>
        <taxon>Pterygota</taxon>
        <taxon>Neoptera</taxon>
        <taxon>Endopterygota</taxon>
        <taxon>Diptera</taxon>
        <taxon>Nematocera</taxon>
        <taxon>Culicoidea</taxon>
        <taxon>Culicidae</taxon>
        <taxon>Culicinae</taxon>
        <taxon>Aedini</taxon>
        <taxon>Aedes</taxon>
        <taxon>Stegomyia</taxon>
    </lineage>
</organism>
<feature type="binding site" evidence="6">
    <location>
        <position position="426"/>
    </location>
    <ligand>
        <name>ATP</name>
        <dbReference type="ChEBI" id="CHEBI:30616"/>
    </ligand>
</feature>
<sequence length="685" mass="75555">MSLFHPTAKRMTTTGGGGGGGDIEPHHSDPDGQDSGEVLHTSGGSGSLSNSISNNRDKEFSDEISRRATRSFQPKRVSELPPLESESDSDDDNNLNCAILNDSFLLTPSKCADDMDSARKAPKPLPSPTNQKENVHARQKLEDKMFNATKEVEPLEVKVLKRVPLLDRRQLEKQFSLLSQSDSRLSRARDSGISSTSSSVLSAAEQVTEIEVKPVIREEVDEVELGKSLREQKIQSPPKDHLFVTPREKFPHANHRGTSSRAIISTTNRKSRNTLENEFKSQKILFATPLATGLSRPQVSANDSLSLSLVDTPIKSKDRPLSPIVEQQRPAKRSTDELFPATPGPEKRLSPAPVSKDVPAPSAATAVAMEQDSQTVVEQQPQQAKALPTITINGKEYQVLKKLGSGGSSSVFLAKQVETGVECALKLVNLEGDSSLVEGYLNETKLLAKLQGNENVVALHDYCHLPEANQLFLVMEKGDCDLHKILQNYRKDIPLYTLMQVWYQMVQCVHYIHEHGVIHLDLKPANFLMVKGRLKLIDFGIASNIAFDSTSIMKFSQAGTFNYISPEALIDTSTECSPAGTQPKIKMSKKSDIWSLGCILYLLLYKKTPFAHIKNIHTKVSTITNPNTVIEYPPLPSYYPAMLLDMLQRCLRYDAKSRASTAELLQYPFDMVIPLPATSGGTAAK</sequence>
<feature type="compositionally biased region" description="Basic and acidic residues" evidence="7">
    <location>
        <begin position="55"/>
        <end position="66"/>
    </location>
</feature>
<evidence type="ECO:0000256" key="6">
    <source>
        <dbReference type="PROSITE-ProRule" id="PRU10141"/>
    </source>
</evidence>
<feature type="region of interest" description="Disordered" evidence="7">
    <location>
        <begin position="316"/>
        <end position="362"/>
    </location>
</feature>
<accession>A0ABM1ZST7</accession>
<dbReference type="SUPFAM" id="SSF56112">
    <property type="entry name" value="Protein kinase-like (PK-like)"/>
    <property type="match status" value="1"/>
</dbReference>
<dbReference type="Pfam" id="PF00069">
    <property type="entry name" value="Pkinase"/>
    <property type="match status" value="1"/>
</dbReference>
<feature type="region of interest" description="Disordered" evidence="7">
    <location>
        <begin position="1"/>
        <end position="94"/>
    </location>
</feature>
<feature type="domain" description="Protein kinase" evidence="8">
    <location>
        <begin position="397"/>
        <end position="670"/>
    </location>
</feature>
<feature type="region of interest" description="Disordered" evidence="7">
    <location>
        <begin position="110"/>
        <end position="137"/>
    </location>
</feature>
<keyword evidence="3 6" id="KW-0547">Nucleotide-binding</keyword>
<dbReference type="PROSITE" id="PS50011">
    <property type="entry name" value="PROTEIN_KINASE_DOM"/>
    <property type="match status" value="1"/>
</dbReference>
<dbReference type="PANTHER" id="PTHR22974:SF21">
    <property type="entry name" value="DUAL SPECIFICITY PROTEIN KINASE TTK"/>
    <property type="match status" value="1"/>
</dbReference>
<evidence type="ECO:0000256" key="3">
    <source>
        <dbReference type="ARBA" id="ARBA00022741"/>
    </source>
</evidence>
<dbReference type="InterPro" id="IPR017441">
    <property type="entry name" value="Protein_kinase_ATP_BS"/>
</dbReference>
<evidence type="ECO:0000313" key="9">
    <source>
        <dbReference type="EnsemblMetazoa" id="AALFPA23_021346.P31534"/>
    </source>
</evidence>
<evidence type="ECO:0000259" key="8">
    <source>
        <dbReference type="PROSITE" id="PS50011"/>
    </source>
</evidence>
<dbReference type="InterPro" id="IPR008271">
    <property type="entry name" value="Ser/Thr_kinase_AS"/>
</dbReference>
<dbReference type="GeneID" id="109415993"/>
<dbReference type="InterPro" id="IPR027084">
    <property type="entry name" value="Mps1_cat"/>
</dbReference>
<dbReference type="EnsemblMetazoa" id="AALFPA23_021346.R31534">
    <property type="protein sequence ID" value="AALFPA23_021346.P31534"/>
    <property type="gene ID" value="AALFPA23_021346"/>
</dbReference>
<dbReference type="InterPro" id="IPR011009">
    <property type="entry name" value="Kinase-like_dom_sf"/>
</dbReference>
<dbReference type="RefSeq" id="XP_062715242.1">
    <property type="nucleotide sequence ID" value="XM_062859258.1"/>
</dbReference>
<evidence type="ECO:0000256" key="7">
    <source>
        <dbReference type="SAM" id="MobiDB-lite"/>
    </source>
</evidence>
<dbReference type="InterPro" id="IPR000719">
    <property type="entry name" value="Prot_kinase_dom"/>
</dbReference>
<keyword evidence="5 6" id="KW-0067">ATP-binding</keyword>
<protein>
    <recommendedName>
        <fullName evidence="8">Protein kinase domain-containing protein</fullName>
    </recommendedName>
</protein>
<dbReference type="PROSITE" id="PS00107">
    <property type="entry name" value="PROTEIN_KINASE_ATP"/>
    <property type="match status" value="1"/>
</dbReference>
<reference evidence="10" key="1">
    <citation type="journal article" date="2015" name="Proc. Natl. Acad. Sci. U.S.A.">
        <title>Genome sequence of the Asian Tiger mosquito, Aedes albopictus, reveals insights into its biology, genetics, and evolution.</title>
        <authorList>
            <person name="Chen X.G."/>
            <person name="Jiang X."/>
            <person name="Gu J."/>
            <person name="Xu M."/>
            <person name="Wu Y."/>
            <person name="Deng Y."/>
            <person name="Zhang C."/>
            <person name="Bonizzoni M."/>
            <person name="Dermauw W."/>
            <person name="Vontas J."/>
            <person name="Armbruster P."/>
            <person name="Huang X."/>
            <person name="Yang Y."/>
            <person name="Zhang H."/>
            <person name="He W."/>
            <person name="Peng H."/>
            <person name="Liu Y."/>
            <person name="Wu K."/>
            <person name="Chen J."/>
            <person name="Lirakis M."/>
            <person name="Topalis P."/>
            <person name="Van Leeuwen T."/>
            <person name="Hall A.B."/>
            <person name="Jiang X."/>
            <person name="Thorpe C."/>
            <person name="Mueller R.L."/>
            <person name="Sun C."/>
            <person name="Waterhouse R.M."/>
            <person name="Yan G."/>
            <person name="Tu Z.J."/>
            <person name="Fang X."/>
            <person name="James A.A."/>
        </authorList>
    </citation>
    <scope>NUCLEOTIDE SEQUENCE [LARGE SCALE GENOMIC DNA]</scope>
    <source>
        <strain evidence="10">Foshan</strain>
    </source>
</reference>
<dbReference type="PANTHER" id="PTHR22974">
    <property type="entry name" value="MIXED LINEAGE PROTEIN KINASE"/>
    <property type="match status" value="1"/>
</dbReference>
<reference evidence="9" key="2">
    <citation type="submission" date="2025-05" db="UniProtKB">
        <authorList>
            <consortium name="EnsemblMetazoa"/>
        </authorList>
    </citation>
    <scope>IDENTIFICATION</scope>
    <source>
        <strain evidence="9">Foshan</strain>
    </source>
</reference>
<evidence type="ECO:0000256" key="1">
    <source>
        <dbReference type="ARBA" id="ARBA00022527"/>
    </source>
</evidence>
<keyword evidence="10" id="KW-1185">Reference proteome</keyword>
<dbReference type="Gene3D" id="1.10.510.10">
    <property type="entry name" value="Transferase(Phosphotransferase) domain 1"/>
    <property type="match status" value="1"/>
</dbReference>
<keyword evidence="1" id="KW-0723">Serine/threonine-protein kinase</keyword>
<evidence type="ECO:0000256" key="2">
    <source>
        <dbReference type="ARBA" id="ARBA00022679"/>
    </source>
</evidence>
<keyword evidence="2" id="KW-0808">Transferase</keyword>
<evidence type="ECO:0000256" key="4">
    <source>
        <dbReference type="ARBA" id="ARBA00022777"/>
    </source>
</evidence>
<evidence type="ECO:0000256" key="5">
    <source>
        <dbReference type="ARBA" id="ARBA00022840"/>
    </source>
</evidence>
<dbReference type="Gene3D" id="3.30.200.20">
    <property type="entry name" value="Phosphorylase Kinase, domain 1"/>
    <property type="match status" value="1"/>
</dbReference>
<dbReference type="PROSITE" id="PS00108">
    <property type="entry name" value="PROTEIN_KINASE_ST"/>
    <property type="match status" value="1"/>
</dbReference>
<proteinExistence type="predicted"/>
<dbReference type="Proteomes" id="UP000069940">
    <property type="component" value="Unassembled WGS sequence"/>
</dbReference>
<evidence type="ECO:0000313" key="10">
    <source>
        <dbReference type="Proteomes" id="UP000069940"/>
    </source>
</evidence>
<name>A0ABM1ZST7_AEDAL</name>
<dbReference type="SMART" id="SM00220">
    <property type="entry name" value="S_TKc"/>
    <property type="match status" value="1"/>
</dbReference>
<dbReference type="CDD" id="cd14131">
    <property type="entry name" value="PKc_Mps1"/>
    <property type="match status" value="1"/>
</dbReference>
<keyword evidence="4" id="KW-0418">Kinase</keyword>